<keyword evidence="8 11" id="KW-1133">Transmembrane helix</keyword>
<evidence type="ECO:0000313" key="14">
    <source>
        <dbReference type="Proteomes" id="UP000199072"/>
    </source>
</evidence>
<dbReference type="Gene3D" id="3.30.2010.10">
    <property type="entry name" value="Metalloproteases ('zincins'), catalytic domain"/>
    <property type="match status" value="1"/>
</dbReference>
<evidence type="ECO:0000313" key="13">
    <source>
        <dbReference type="EMBL" id="SDE29177.1"/>
    </source>
</evidence>
<gene>
    <name evidence="13" type="ORF">SAMN05216464_105118</name>
</gene>
<dbReference type="CDD" id="cd07328">
    <property type="entry name" value="M48_Ste24p_like"/>
    <property type="match status" value="1"/>
</dbReference>
<organism evidence="13 14">
    <name type="scientific">Mucilaginibacter pineti</name>
    <dbReference type="NCBI Taxonomy" id="1391627"/>
    <lineage>
        <taxon>Bacteria</taxon>
        <taxon>Pseudomonadati</taxon>
        <taxon>Bacteroidota</taxon>
        <taxon>Sphingobacteriia</taxon>
        <taxon>Sphingobacteriales</taxon>
        <taxon>Sphingobacteriaceae</taxon>
        <taxon>Mucilaginibacter</taxon>
    </lineage>
</organism>
<dbReference type="EMBL" id="FNAI01000005">
    <property type="protein sequence ID" value="SDE29177.1"/>
    <property type="molecule type" value="Genomic_DNA"/>
</dbReference>
<name>A0A1G7BQC5_9SPHI</name>
<proteinExistence type="predicted"/>
<comment type="cofactor">
    <cofactor evidence="1">
        <name>Zn(2+)</name>
        <dbReference type="ChEBI" id="CHEBI:29105"/>
    </cofactor>
</comment>
<dbReference type="InterPro" id="IPR050083">
    <property type="entry name" value="HtpX_protease"/>
</dbReference>
<evidence type="ECO:0000256" key="1">
    <source>
        <dbReference type="ARBA" id="ARBA00001947"/>
    </source>
</evidence>
<dbReference type="Proteomes" id="UP000199072">
    <property type="component" value="Unassembled WGS sequence"/>
</dbReference>
<dbReference type="PANTHER" id="PTHR43221">
    <property type="entry name" value="PROTEASE HTPX"/>
    <property type="match status" value="1"/>
</dbReference>
<evidence type="ECO:0000259" key="12">
    <source>
        <dbReference type="Pfam" id="PF01435"/>
    </source>
</evidence>
<evidence type="ECO:0000256" key="4">
    <source>
        <dbReference type="ARBA" id="ARBA00022692"/>
    </source>
</evidence>
<accession>A0A1G7BQC5</accession>
<keyword evidence="7" id="KW-0862">Zinc</keyword>
<dbReference type="AlphaFoldDB" id="A0A1G7BQC5"/>
<evidence type="ECO:0000256" key="8">
    <source>
        <dbReference type="ARBA" id="ARBA00022989"/>
    </source>
</evidence>
<keyword evidence="3 13" id="KW-0645">Protease</keyword>
<evidence type="ECO:0000256" key="9">
    <source>
        <dbReference type="ARBA" id="ARBA00023049"/>
    </source>
</evidence>
<keyword evidence="6" id="KW-0378">Hydrolase</keyword>
<dbReference type="OrthoDB" id="9789270at2"/>
<dbReference type="GO" id="GO:0006508">
    <property type="term" value="P:proteolysis"/>
    <property type="evidence" value="ECO:0007669"/>
    <property type="project" value="UniProtKB-KW"/>
</dbReference>
<dbReference type="STRING" id="1391627.SAMN05216464_105118"/>
<sequence>MNPALSFPPMPAGANESIIKPSLSFKKQVYRCVGAILLFIITYVLMFVGALAIAVVFAYFGITIMESLSSFITLILGGALIGSGLMLLFFVIKFLFKRTRTDYSGMMEITEQDQPQLFEFIRQLTAEAKAPFPKRMFLSADVNAGVFYNSSFWSMFFPVKKNLKIGLGLVNSLNVSEFKAVMAHEFGHFSQRSMKFGSYVYNLNKVIHNMLYDNDRYGRLINSFARMHALFRLFAWINIKIVEGMQQILKGVYVVLNKTYLGLSRQMEFHADAVAAYVSGSNQMVSSLQRTNIGQLCYTGLINYWNTQLGDNKRSANFYPQQLEMLRHFSRKHNLLLDDAGLPVITNGIADLIGGSQLVINDQWSSHPSNDDRTISLERINLITPTVTEPAWLLFKNAEQLQLQLTDSLYASAKLDNDIAAVDLEGFKADFYSAIDKNSFNSIYKGYYDERGINAFDIDEAIINPVAIPSVGIDELLSDTNCSLPRTAETMQQDMATLDTLIDVRKDIKTFDYKGVKYKSTEAQTVRNLIEKERLHILKNTEELDKSLFIYYYKNCKTEVNQQLLAGKYRNLFKYQAEAIKDYDLYNNIMSVFSKVYNSMTAENIHSTVNTVYNHEQQLKPRIQEIIADEETRSHINEDELKAIDKYLKSKWVYYYEPSYDNEAIGIFNAGVGNYISAVAKRNFELKKDLLNFQTSLA</sequence>
<dbReference type="GO" id="GO:0046872">
    <property type="term" value="F:metal ion binding"/>
    <property type="evidence" value="ECO:0007669"/>
    <property type="project" value="UniProtKB-KW"/>
</dbReference>
<evidence type="ECO:0000256" key="6">
    <source>
        <dbReference type="ARBA" id="ARBA00022801"/>
    </source>
</evidence>
<dbReference type="RefSeq" id="WP_091149710.1">
    <property type="nucleotide sequence ID" value="NZ_FNAI01000005.1"/>
</dbReference>
<feature type="domain" description="Peptidase M48" evidence="12">
    <location>
        <begin position="112"/>
        <end position="379"/>
    </location>
</feature>
<reference evidence="13 14" key="1">
    <citation type="submission" date="2016-10" db="EMBL/GenBank/DDBJ databases">
        <authorList>
            <person name="de Groot N.N."/>
        </authorList>
    </citation>
    <scope>NUCLEOTIDE SEQUENCE [LARGE SCALE GENOMIC DNA]</scope>
    <source>
        <strain evidence="13 14">47C3B</strain>
    </source>
</reference>
<keyword evidence="10 11" id="KW-0472">Membrane</keyword>
<evidence type="ECO:0000256" key="11">
    <source>
        <dbReference type="SAM" id="Phobius"/>
    </source>
</evidence>
<evidence type="ECO:0000256" key="10">
    <source>
        <dbReference type="ARBA" id="ARBA00023136"/>
    </source>
</evidence>
<evidence type="ECO:0000256" key="3">
    <source>
        <dbReference type="ARBA" id="ARBA00022670"/>
    </source>
</evidence>
<dbReference type="PANTHER" id="PTHR43221:SF2">
    <property type="entry name" value="PROTEASE HTPX HOMOLOG"/>
    <property type="match status" value="1"/>
</dbReference>
<keyword evidence="5" id="KW-0479">Metal-binding</keyword>
<protein>
    <submittedName>
        <fullName evidence="13">Zn-dependent protease with chaperone function</fullName>
    </submittedName>
</protein>
<evidence type="ECO:0000256" key="5">
    <source>
        <dbReference type="ARBA" id="ARBA00022723"/>
    </source>
</evidence>
<feature type="transmembrane region" description="Helical" evidence="11">
    <location>
        <begin position="68"/>
        <end position="96"/>
    </location>
</feature>
<dbReference type="Pfam" id="PF01435">
    <property type="entry name" value="Peptidase_M48"/>
    <property type="match status" value="1"/>
</dbReference>
<keyword evidence="14" id="KW-1185">Reference proteome</keyword>
<evidence type="ECO:0000256" key="7">
    <source>
        <dbReference type="ARBA" id="ARBA00022833"/>
    </source>
</evidence>
<dbReference type="GO" id="GO:0004222">
    <property type="term" value="F:metalloendopeptidase activity"/>
    <property type="evidence" value="ECO:0007669"/>
    <property type="project" value="InterPro"/>
</dbReference>
<evidence type="ECO:0000256" key="2">
    <source>
        <dbReference type="ARBA" id="ARBA00022475"/>
    </source>
</evidence>
<dbReference type="InterPro" id="IPR001915">
    <property type="entry name" value="Peptidase_M48"/>
</dbReference>
<feature type="transmembrane region" description="Helical" evidence="11">
    <location>
        <begin position="29"/>
        <end position="62"/>
    </location>
</feature>
<keyword evidence="9" id="KW-0482">Metalloprotease</keyword>
<keyword evidence="4 11" id="KW-0812">Transmembrane</keyword>
<keyword evidence="2" id="KW-1003">Cell membrane</keyword>